<dbReference type="PROSITE" id="PS50096">
    <property type="entry name" value="IQ"/>
    <property type="match status" value="1"/>
</dbReference>
<evidence type="ECO:0008006" key="7">
    <source>
        <dbReference type="Google" id="ProtNLM"/>
    </source>
</evidence>
<evidence type="ECO:0000256" key="4">
    <source>
        <dbReference type="SAM" id="MobiDB-lite"/>
    </source>
</evidence>
<dbReference type="GO" id="GO:0051295">
    <property type="term" value="P:establishment of meiotic spindle localization"/>
    <property type="evidence" value="ECO:0007669"/>
    <property type="project" value="TreeGrafter"/>
</dbReference>
<dbReference type="CDD" id="cd21223">
    <property type="entry name" value="CH_ASPM_rpt1"/>
    <property type="match status" value="1"/>
</dbReference>
<name>A0A9W9NQK5_PENCI</name>
<dbReference type="GeneID" id="81385898"/>
<evidence type="ECO:0000313" key="6">
    <source>
        <dbReference type="Proteomes" id="UP001147733"/>
    </source>
</evidence>
<evidence type="ECO:0000313" key="5">
    <source>
        <dbReference type="EMBL" id="KAJ5224310.1"/>
    </source>
</evidence>
<comment type="subcellular location">
    <subcellularLocation>
        <location evidence="1">Cytoplasm</location>
    </subcellularLocation>
</comment>
<dbReference type="RefSeq" id="XP_056498282.1">
    <property type="nucleotide sequence ID" value="XM_056646731.1"/>
</dbReference>
<dbReference type="PANTHER" id="PTHR22706">
    <property type="entry name" value="ASSEMBLY FACTOR FOR SPINDLE MICROTUBULES"/>
    <property type="match status" value="1"/>
</dbReference>
<sequence>MSGLLGEAFTPCPSRSRSSGSGSEAFDSFLETDSAFEATAQIEFTTEFREPVLRGSRPRRANCPGSNFQIHDDAVEQSVGEAKLGKRRRPNTLAKPASQRKSSLLAHPAQRFRPKATLASSSSSHPDKHENDASPMMQQAETKPAGVAIAQSNHGQTREDSHEHALKRNVRRNTVYIPSDDTTVASVFMGLFSPLKKQQAAQPEAIRDTQVNTLEDRIAKRQARKSLMTSARKAPLRPSTKIAQEAVTRVDIAGKNGGKENIPPGTLIGIEGKHSFQSAPLSKFSRTNTTPASRPAGHNDNNRSSTAKVSQSSTRLQSQNPRPRSALEEKQGNAQASCSSSSREVSGSARAKIAIKSSASLDRRTSALLNCSDHSKSICTRGPGSLASGSRNINHQYPRLVENTTKPSLYDDNWLLHQETVITQLANSLLESTIGGSTPCSLSTLRLEMLELYHTDFFVQLHKRLQASLACGTLSIPKELVSRYSRLRQDIGLRRKFLDIWVQSYDIRVLVSAAEAIIGRRVSNDSDFVEFEITKPDGGDTTEVQAKFYRRTVLRSILFVALLDQTTQNSNTNSQQPLFRRDSSFKSSTEVLQALARVLLPSCGDISKTLSHLGCHLIYEQHRLREYDYQIKNLAVDLRDGVRLTRIVEALFFSPQQRSDNEDRTGATFQAGEALSTIGDETDFPLSKLLKYPCESRAAKVYNAQIALSALSSIASSISFLGEIRAEDIVDGYREKTVALLWALVRKWGFTELVDWEDTSREIARLKRKCVKLLGYERCQDKDWFVGNDLDNDDEYIRMLRQWASLLAALKGQVVTNMTTSFADGKIYESIVDEYEHYITGSAIQNNATNVGKSRCLESRLQLLGCSSHFAQLVCPHKPSSHVLDRDFTLGALAFLCSRLLSASKSARAATVLQREWRAHIDRRNALRRVKAHTLAVECAAAVRARNELIWASQVITRWWRNIKVREQRKRLRYTQ</sequence>
<dbReference type="AlphaFoldDB" id="A0A9W9NQK5"/>
<comment type="caution">
    <text evidence="5">The sequence shown here is derived from an EMBL/GenBank/DDBJ whole genome shotgun (WGS) entry which is preliminary data.</text>
</comment>
<feature type="compositionally biased region" description="Polar residues" evidence="4">
    <location>
        <begin position="302"/>
        <end position="322"/>
    </location>
</feature>
<feature type="region of interest" description="Disordered" evidence="4">
    <location>
        <begin position="1"/>
        <end position="26"/>
    </location>
</feature>
<reference evidence="5" key="1">
    <citation type="submission" date="2022-11" db="EMBL/GenBank/DDBJ databases">
        <authorList>
            <person name="Petersen C."/>
        </authorList>
    </citation>
    <scope>NUCLEOTIDE SEQUENCE</scope>
    <source>
        <strain evidence="5">IBT 23319</strain>
    </source>
</reference>
<keyword evidence="6" id="KW-1185">Reference proteome</keyword>
<dbReference type="Gene3D" id="1.10.418.10">
    <property type="entry name" value="Calponin-like domain"/>
    <property type="match status" value="1"/>
</dbReference>
<dbReference type="GO" id="GO:0000278">
    <property type="term" value="P:mitotic cell cycle"/>
    <property type="evidence" value="ECO:0007669"/>
    <property type="project" value="TreeGrafter"/>
</dbReference>
<dbReference type="GO" id="GO:0000922">
    <property type="term" value="C:spindle pole"/>
    <property type="evidence" value="ECO:0007669"/>
    <property type="project" value="TreeGrafter"/>
</dbReference>
<reference evidence="5" key="2">
    <citation type="journal article" date="2023" name="IMA Fungus">
        <title>Comparative genomic study of the Penicillium genus elucidates a diverse pangenome and 15 lateral gene transfer events.</title>
        <authorList>
            <person name="Petersen C."/>
            <person name="Sorensen T."/>
            <person name="Nielsen M.R."/>
            <person name="Sondergaard T.E."/>
            <person name="Sorensen J.L."/>
            <person name="Fitzpatrick D.A."/>
            <person name="Frisvad J.C."/>
            <person name="Nielsen K.L."/>
        </authorList>
    </citation>
    <scope>NUCLEOTIDE SEQUENCE</scope>
    <source>
        <strain evidence="5">IBT 23319</strain>
    </source>
</reference>
<dbReference type="InterPro" id="IPR051185">
    <property type="entry name" value="ASPM"/>
</dbReference>
<protein>
    <recommendedName>
        <fullName evidence="7">Calponin-homology (CH) domain-containing protein</fullName>
    </recommendedName>
</protein>
<dbReference type="GO" id="GO:0007051">
    <property type="term" value="P:spindle organization"/>
    <property type="evidence" value="ECO:0007669"/>
    <property type="project" value="TreeGrafter"/>
</dbReference>
<dbReference type="GO" id="GO:0005516">
    <property type="term" value="F:calmodulin binding"/>
    <property type="evidence" value="ECO:0007669"/>
    <property type="project" value="UniProtKB-KW"/>
</dbReference>
<feature type="compositionally biased region" description="Low complexity" evidence="4">
    <location>
        <begin position="14"/>
        <end position="23"/>
    </location>
</feature>
<dbReference type="InterPro" id="IPR036872">
    <property type="entry name" value="CH_dom_sf"/>
</dbReference>
<gene>
    <name evidence="5" type="ORF">N7469_007813</name>
</gene>
<dbReference type="Proteomes" id="UP001147733">
    <property type="component" value="Unassembled WGS sequence"/>
</dbReference>
<dbReference type="SUPFAM" id="SSF47576">
    <property type="entry name" value="Calponin-homology domain, CH-domain"/>
    <property type="match status" value="1"/>
</dbReference>
<dbReference type="EMBL" id="JAPQKT010000007">
    <property type="protein sequence ID" value="KAJ5224310.1"/>
    <property type="molecule type" value="Genomic_DNA"/>
</dbReference>
<keyword evidence="2" id="KW-0963">Cytoplasm</keyword>
<feature type="compositionally biased region" description="Basic and acidic residues" evidence="4">
    <location>
        <begin position="156"/>
        <end position="166"/>
    </location>
</feature>
<proteinExistence type="predicted"/>
<evidence type="ECO:0000256" key="1">
    <source>
        <dbReference type="ARBA" id="ARBA00004496"/>
    </source>
</evidence>
<evidence type="ECO:0000256" key="2">
    <source>
        <dbReference type="ARBA" id="ARBA00022490"/>
    </source>
</evidence>
<organism evidence="5 6">
    <name type="scientific">Penicillium citrinum</name>
    <dbReference type="NCBI Taxonomy" id="5077"/>
    <lineage>
        <taxon>Eukaryota</taxon>
        <taxon>Fungi</taxon>
        <taxon>Dikarya</taxon>
        <taxon>Ascomycota</taxon>
        <taxon>Pezizomycotina</taxon>
        <taxon>Eurotiomycetes</taxon>
        <taxon>Eurotiomycetidae</taxon>
        <taxon>Eurotiales</taxon>
        <taxon>Aspergillaceae</taxon>
        <taxon>Penicillium</taxon>
    </lineage>
</organism>
<dbReference type="PANTHER" id="PTHR22706:SF1">
    <property type="entry name" value="ASSEMBLY FACTOR FOR SPINDLE MICROTUBULES"/>
    <property type="match status" value="1"/>
</dbReference>
<feature type="compositionally biased region" description="Polar residues" evidence="4">
    <location>
        <begin position="279"/>
        <end position="292"/>
    </location>
</feature>
<feature type="region of interest" description="Disordered" evidence="4">
    <location>
        <begin position="53"/>
        <end position="171"/>
    </location>
</feature>
<feature type="region of interest" description="Disordered" evidence="4">
    <location>
        <begin position="279"/>
        <end position="343"/>
    </location>
</feature>
<accession>A0A9W9NQK5</accession>
<evidence type="ECO:0000256" key="3">
    <source>
        <dbReference type="ARBA" id="ARBA00022860"/>
    </source>
</evidence>
<keyword evidence="3" id="KW-0112">Calmodulin-binding</keyword>
<dbReference type="OrthoDB" id="76388at2759"/>
<feature type="compositionally biased region" description="Low complexity" evidence="4">
    <location>
        <begin position="334"/>
        <end position="343"/>
    </location>
</feature>
<dbReference type="GO" id="GO:0005737">
    <property type="term" value="C:cytoplasm"/>
    <property type="evidence" value="ECO:0007669"/>
    <property type="project" value="UniProtKB-SubCell"/>
</dbReference>